<dbReference type="RefSeq" id="WP_263124146.1">
    <property type="nucleotide sequence ID" value="NZ_CP106753.1"/>
</dbReference>
<dbReference type="Pfam" id="PF08897">
    <property type="entry name" value="DUF1841"/>
    <property type="match status" value="1"/>
</dbReference>
<name>A0ABY6DKD8_9NEIS</name>
<dbReference type="InterPro" id="IPR014993">
    <property type="entry name" value="DUF1841"/>
</dbReference>
<keyword evidence="2" id="KW-1185">Reference proteome</keyword>
<dbReference type="EMBL" id="CP106753">
    <property type="protein sequence ID" value="UXY14825.1"/>
    <property type="molecule type" value="Genomic_DNA"/>
</dbReference>
<accession>A0ABY6DKD8</accession>
<gene>
    <name evidence="1" type="ORF">N8I74_16110</name>
</gene>
<protein>
    <submittedName>
        <fullName evidence="1">DUF1841 family protein</fullName>
    </submittedName>
</protein>
<evidence type="ECO:0000313" key="2">
    <source>
        <dbReference type="Proteomes" id="UP001061302"/>
    </source>
</evidence>
<dbReference type="Proteomes" id="UP001061302">
    <property type="component" value="Chromosome"/>
</dbReference>
<evidence type="ECO:0000313" key="1">
    <source>
        <dbReference type="EMBL" id="UXY14825.1"/>
    </source>
</evidence>
<reference evidence="1" key="1">
    <citation type="submission" date="2022-10" db="EMBL/GenBank/DDBJ databases">
        <title>Chitiniphilus purpureus sp. nov., a novel chitin-degrading bacterium isolated from crawfish pond sediment.</title>
        <authorList>
            <person name="Li K."/>
        </authorList>
    </citation>
    <scope>NUCLEOTIDE SEQUENCE</scope>
    <source>
        <strain evidence="1">CD1</strain>
    </source>
</reference>
<organism evidence="1 2">
    <name type="scientific">Chitiniphilus purpureus</name>
    <dbReference type="NCBI Taxonomy" id="2981137"/>
    <lineage>
        <taxon>Bacteria</taxon>
        <taxon>Pseudomonadati</taxon>
        <taxon>Pseudomonadota</taxon>
        <taxon>Betaproteobacteria</taxon>
        <taxon>Neisseriales</taxon>
        <taxon>Chitinibacteraceae</taxon>
        <taxon>Chitiniphilus</taxon>
    </lineage>
</organism>
<sequence>MLFNPSRDQARRFFIESWRKHHAQVPLTDLEKITVGVLLRHPEYHPYLHPDYLDRDWPPELGQTNPFLHLSMHLAIEEQLSIDQPPGVRDLYSGLCRKFGDEHAALHAMSEGLAEMIWQAQRHGTPPDPNHYLDVLRALLNRPTSGEQPPR</sequence>
<proteinExistence type="predicted"/>